<evidence type="ECO:0000313" key="2">
    <source>
        <dbReference type="EMBL" id="SDA74759.1"/>
    </source>
</evidence>
<keyword evidence="3" id="KW-1185">Reference proteome</keyword>
<proteinExistence type="predicted"/>
<reference evidence="3" key="1">
    <citation type="submission" date="2016-10" db="EMBL/GenBank/DDBJ databases">
        <authorList>
            <person name="Varghese N."/>
            <person name="Submissions S."/>
        </authorList>
    </citation>
    <scope>NUCLEOTIDE SEQUENCE [LARGE SCALE GENOMIC DNA]</scope>
    <source>
        <strain evidence="3">DSM 22703</strain>
    </source>
</reference>
<accession>A0A1G5XW93</accession>
<dbReference type="RefSeq" id="WP_092729863.1">
    <property type="nucleotide sequence ID" value="NZ_FMXE01000012.1"/>
</dbReference>
<organism evidence="2 3">
    <name type="scientific">Algoriphagus alkaliphilus</name>
    <dbReference type="NCBI Taxonomy" id="279824"/>
    <lineage>
        <taxon>Bacteria</taxon>
        <taxon>Pseudomonadati</taxon>
        <taxon>Bacteroidota</taxon>
        <taxon>Cytophagia</taxon>
        <taxon>Cytophagales</taxon>
        <taxon>Cyclobacteriaceae</taxon>
        <taxon>Algoriphagus</taxon>
    </lineage>
</organism>
<feature type="domain" description="VLRF1" evidence="1">
    <location>
        <begin position="67"/>
        <end position="207"/>
    </location>
</feature>
<dbReference type="STRING" id="279824.SAMN03080617_02068"/>
<dbReference type="InterPro" id="IPR041175">
    <property type="entry name" value="VLRF1/Vms1"/>
</dbReference>
<dbReference type="EMBL" id="FMXE01000012">
    <property type="protein sequence ID" value="SDA74759.1"/>
    <property type="molecule type" value="Genomic_DNA"/>
</dbReference>
<name>A0A1G5XW93_9BACT</name>
<protein>
    <recommendedName>
        <fullName evidence="1">VLRF1 domain-containing protein</fullName>
    </recommendedName>
</protein>
<evidence type="ECO:0000313" key="3">
    <source>
        <dbReference type="Proteomes" id="UP000198756"/>
    </source>
</evidence>
<evidence type="ECO:0000259" key="1">
    <source>
        <dbReference type="PROSITE" id="PS52044"/>
    </source>
</evidence>
<dbReference type="OrthoDB" id="850705at2"/>
<sequence length="235" mass="27164">MNIPQARIISQKIVKALIAESSNRKFIFTYLKEKHQILIEEGQDWLAKIYLPWTVECSQNAEIAENPDTHFSLVLIRAGQAVTGYFHQGQLIDHKVFRAYMVRQKQGKSQIKHLKTRGKSRAGSRIRLAETERFFEEINERLTSYSSLYPIDFWGISCAKTMWPFYFSSAIAPPFSPKAENLIELPFHITQASFEELKSAGELLQKYHLILSEKGKAEFEEFETTIIPSAKSEDW</sequence>
<dbReference type="Proteomes" id="UP000198756">
    <property type="component" value="Unassembled WGS sequence"/>
</dbReference>
<dbReference type="PROSITE" id="PS52044">
    <property type="entry name" value="VLRF1"/>
    <property type="match status" value="1"/>
</dbReference>
<gene>
    <name evidence="2" type="ORF">SAMN03080617_02068</name>
</gene>
<dbReference type="AlphaFoldDB" id="A0A1G5XW93"/>
<dbReference type="Pfam" id="PF18826">
    <property type="entry name" value="bVLRF1"/>
    <property type="match status" value="1"/>
</dbReference>